<evidence type="ECO:0000313" key="4">
    <source>
        <dbReference type="Proteomes" id="UP000642748"/>
    </source>
</evidence>
<dbReference type="EMBL" id="BONZ01000067">
    <property type="protein sequence ID" value="GIH18462.1"/>
    <property type="molecule type" value="Genomic_DNA"/>
</dbReference>
<feature type="transmembrane region" description="Helical" evidence="2">
    <location>
        <begin position="131"/>
        <end position="150"/>
    </location>
</feature>
<evidence type="ECO:0000313" key="3">
    <source>
        <dbReference type="EMBL" id="GIH18462.1"/>
    </source>
</evidence>
<protein>
    <submittedName>
        <fullName evidence="3">Uncharacterized protein</fullName>
    </submittedName>
</protein>
<keyword evidence="2" id="KW-0472">Membrane</keyword>
<name>A0A8J3VTI1_9ACTN</name>
<keyword evidence="2" id="KW-0812">Transmembrane</keyword>
<feature type="region of interest" description="Disordered" evidence="1">
    <location>
        <begin position="1"/>
        <end position="22"/>
    </location>
</feature>
<feature type="transmembrane region" description="Helical" evidence="2">
    <location>
        <begin position="106"/>
        <end position="125"/>
    </location>
</feature>
<reference evidence="3" key="1">
    <citation type="submission" date="2021-01" db="EMBL/GenBank/DDBJ databases">
        <title>Whole genome shotgun sequence of Rugosimonospora africana NBRC 104875.</title>
        <authorList>
            <person name="Komaki H."/>
            <person name="Tamura T."/>
        </authorList>
    </citation>
    <scope>NUCLEOTIDE SEQUENCE</scope>
    <source>
        <strain evidence="3">NBRC 104875</strain>
    </source>
</reference>
<keyword evidence="2" id="KW-1133">Transmembrane helix</keyword>
<feature type="compositionally biased region" description="Basic and acidic residues" evidence="1">
    <location>
        <begin position="10"/>
        <end position="22"/>
    </location>
</feature>
<feature type="transmembrane region" description="Helical" evidence="2">
    <location>
        <begin position="77"/>
        <end position="99"/>
    </location>
</feature>
<keyword evidence="4" id="KW-1185">Reference proteome</keyword>
<proteinExistence type="predicted"/>
<evidence type="ECO:0000256" key="2">
    <source>
        <dbReference type="SAM" id="Phobius"/>
    </source>
</evidence>
<comment type="caution">
    <text evidence="3">The sequence shown here is derived from an EMBL/GenBank/DDBJ whole genome shotgun (WGS) entry which is preliminary data.</text>
</comment>
<evidence type="ECO:0000256" key="1">
    <source>
        <dbReference type="SAM" id="MobiDB-lite"/>
    </source>
</evidence>
<accession>A0A8J3VTI1</accession>
<gene>
    <name evidence="3" type="ORF">Raf01_66340</name>
</gene>
<dbReference type="AlphaFoldDB" id="A0A8J3VTI1"/>
<dbReference type="Proteomes" id="UP000642748">
    <property type="component" value="Unassembled WGS sequence"/>
</dbReference>
<organism evidence="3 4">
    <name type="scientific">Rugosimonospora africana</name>
    <dbReference type="NCBI Taxonomy" id="556532"/>
    <lineage>
        <taxon>Bacteria</taxon>
        <taxon>Bacillati</taxon>
        <taxon>Actinomycetota</taxon>
        <taxon>Actinomycetes</taxon>
        <taxon>Micromonosporales</taxon>
        <taxon>Micromonosporaceae</taxon>
        <taxon>Rugosimonospora</taxon>
    </lineage>
</organism>
<feature type="transmembrane region" description="Helical" evidence="2">
    <location>
        <begin position="34"/>
        <end position="57"/>
    </location>
</feature>
<sequence>MVPAMVAQSSKREIAGDSSRTRPELPRRVDQMRILTWFQCHLTLVTLVVSVIVGAIVSGRELSSTGADDPVERQLGHIEVLILALPATAILLAITAALVRRGFAVAFPLVILCELAVLVDVGLALRAGVVLSIVTLLLVILGAWIVSNLVRREVWAFLLRSSRTSAN</sequence>